<accession>A0AAD7S0N7</accession>
<dbReference type="AlphaFoldDB" id="A0AAD7S0N7"/>
<proteinExistence type="predicted"/>
<dbReference type="Proteomes" id="UP001221898">
    <property type="component" value="Unassembled WGS sequence"/>
</dbReference>
<gene>
    <name evidence="1" type="ORF">AAFF_G00058560</name>
</gene>
<keyword evidence="2" id="KW-1185">Reference proteome</keyword>
<comment type="caution">
    <text evidence="1">The sequence shown here is derived from an EMBL/GenBank/DDBJ whole genome shotgun (WGS) entry which is preliminary data.</text>
</comment>
<evidence type="ECO:0000313" key="2">
    <source>
        <dbReference type="Proteomes" id="UP001221898"/>
    </source>
</evidence>
<name>A0AAD7S0N7_9TELE</name>
<dbReference type="EMBL" id="JAINUG010000135">
    <property type="protein sequence ID" value="KAJ8393637.1"/>
    <property type="molecule type" value="Genomic_DNA"/>
</dbReference>
<protein>
    <submittedName>
        <fullName evidence="1">Uncharacterized protein</fullName>
    </submittedName>
</protein>
<organism evidence="1 2">
    <name type="scientific">Aldrovandia affinis</name>
    <dbReference type="NCBI Taxonomy" id="143900"/>
    <lineage>
        <taxon>Eukaryota</taxon>
        <taxon>Metazoa</taxon>
        <taxon>Chordata</taxon>
        <taxon>Craniata</taxon>
        <taxon>Vertebrata</taxon>
        <taxon>Euteleostomi</taxon>
        <taxon>Actinopterygii</taxon>
        <taxon>Neopterygii</taxon>
        <taxon>Teleostei</taxon>
        <taxon>Notacanthiformes</taxon>
        <taxon>Halosauridae</taxon>
        <taxon>Aldrovandia</taxon>
    </lineage>
</organism>
<evidence type="ECO:0000313" key="1">
    <source>
        <dbReference type="EMBL" id="KAJ8393637.1"/>
    </source>
</evidence>
<sequence>MEICFALHLAPNPSTPRENQPACQGESGAVDLVSGARSVLGTSFPGQAGCQAPGPLSTNFPWPRTLTATQSVLGAQARNAPSRRCHAAILTKHMKVEQSVHCREDK</sequence>
<reference evidence="1" key="1">
    <citation type="journal article" date="2023" name="Science">
        <title>Genome structures resolve the early diversification of teleost fishes.</title>
        <authorList>
            <person name="Parey E."/>
            <person name="Louis A."/>
            <person name="Montfort J."/>
            <person name="Bouchez O."/>
            <person name="Roques C."/>
            <person name="Iampietro C."/>
            <person name="Lluch J."/>
            <person name="Castinel A."/>
            <person name="Donnadieu C."/>
            <person name="Desvignes T."/>
            <person name="Floi Bucao C."/>
            <person name="Jouanno E."/>
            <person name="Wen M."/>
            <person name="Mejri S."/>
            <person name="Dirks R."/>
            <person name="Jansen H."/>
            <person name="Henkel C."/>
            <person name="Chen W.J."/>
            <person name="Zahm M."/>
            <person name="Cabau C."/>
            <person name="Klopp C."/>
            <person name="Thompson A.W."/>
            <person name="Robinson-Rechavi M."/>
            <person name="Braasch I."/>
            <person name="Lecointre G."/>
            <person name="Bobe J."/>
            <person name="Postlethwait J.H."/>
            <person name="Berthelot C."/>
            <person name="Roest Crollius H."/>
            <person name="Guiguen Y."/>
        </authorList>
    </citation>
    <scope>NUCLEOTIDE SEQUENCE</scope>
    <source>
        <strain evidence="1">NC1722</strain>
    </source>
</reference>